<gene>
    <name evidence="2" type="ORF">GCM10009819_20340</name>
</gene>
<comment type="caution">
    <text evidence="2">The sequence shown here is derived from an EMBL/GenBank/DDBJ whole genome shotgun (WGS) entry which is preliminary data.</text>
</comment>
<proteinExistence type="predicted"/>
<dbReference type="CDD" id="cd06587">
    <property type="entry name" value="VOC"/>
    <property type="match status" value="1"/>
</dbReference>
<dbReference type="Gene3D" id="3.10.180.10">
    <property type="entry name" value="2,3-Dihydroxybiphenyl 1,2-Dioxygenase, domain 1"/>
    <property type="match status" value="1"/>
</dbReference>
<dbReference type="Pfam" id="PF00903">
    <property type="entry name" value="Glyoxalase"/>
    <property type="match status" value="1"/>
</dbReference>
<dbReference type="PROSITE" id="PS51819">
    <property type="entry name" value="VOC"/>
    <property type="match status" value="1"/>
</dbReference>
<reference evidence="2 3" key="1">
    <citation type="journal article" date="2019" name="Int. J. Syst. Evol. Microbiol.">
        <title>The Global Catalogue of Microorganisms (GCM) 10K type strain sequencing project: providing services to taxonomists for standard genome sequencing and annotation.</title>
        <authorList>
            <consortium name="The Broad Institute Genomics Platform"/>
            <consortium name="The Broad Institute Genome Sequencing Center for Infectious Disease"/>
            <person name="Wu L."/>
            <person name="Ma J."/>
        </authorList>
    </citation>
    <scope>NUCLEOTIDE SEQUENCE [LARGE SCALE GENOMIC DNA]</scope>
    <source>
        <strain evidence="2 3">JCM 15672</strain>
    </source>
</reference>
<feature type="domain" description="VOC" evidence="1">
    <location>
        <begin position="5"/>
        <end position="121"/>
    </location>
</feature>
<dbReference type="SUPFAM" id="SSF54593">
    <property type="entry name" value="Glyoxalase/Bleomycin resistance protein/Dihydroxybiphenyl dioxygenase"/>
    <property type="match status" value="1"/>
</dbReference>
<organism evidence="2 3">
    <name type="scientific">Agromyces tropicus</name>
    <dbReference type="NCBI Taxonomy" id="555371"/>
    <lineage>
        <taxon>Bacteria</taxon>
        <taxon>Bacillati</taxon>
        <taxon>Actinomycetota</taxon>
        <taxon>Actinomycetes</taxon>
        <taxon>Micrococcales</taxon>
        <taxon>Microbacteriaceae</taxon>
        <taxon>Agromyces</taxon>
    </lineage>
</organism>
<evidence type="ECO:0000259" key="1">
    <source>
        <dbReference type="PROSITE" id="PS51819"/>
    </source>
</evidence>
<evidence type="ECO:0000313" key="3">
    <source>
        <dbReference type="Proteomes" id="UP001501196"/>
    </source>
</evidence>
<dbReference type="Proteomes" id="UP001501196">
    <property type="component" value="Unassembled WGS sequence"/>
</dbReference>
<accession>A0ABN2UG76</accession>
<dbReference type="InterPro" id="IPR004360">
    <property type="entry name" value="Glyas_Fos-R_dOase_dom"/>
</dbReference>
<keyword evidence="3" id="KW-1185">Reference proteome</keyword>
<dbReference type="InterPro" id="IPR029068">
    <property type="entry name" value="Glyas_Bleomycin-R_OHBP_Dase"/>
</dbReference>
<evidence type="ECO:0000313" key="2">
    <source>
        <dbReference type="EMBL" id="GAA2035746.1"/>
    </source>
</evidence>
<sequence length="122" mass="12885">MSTIGPDFISLQVRDLERSAAFYEAHLGLARAEVSPPHAVVFATQPIAFAVREPLPGVDLDALPRPSGGVGLWLRADDAQQLHDDLVAAGTEIAAAPIDGPFGRTFTLVDPDGYLVTIHDAG</sequence>
<dbReference type="InterPro" id="IPR037523">
    <property type="entry name" value="VOC_core"/>
</dbReference>
<dbReference type="EMBL" id="BAAAPW010000002">
    <property type="protein sequence ID" value="GAA2035746.1"/>
    <property type="molecule type" value="Genomic_DNA"/>
</dbReference>
<dbReference type="RefSeq" id="WP_344372750.1">
    <property type="nucleotide sequence ID" value="NZ_BAAAPW010000002.1"/>
</dbReference>
<protein>
    <submittedName>
        <fullName evidence="2">VOC family protein</fullName>
    </submittedName>
</protein>
<name>A0ABN2UG76_9MICO</name>